<sequence>MEHIIKEKNKEGIVFIDKSSIDPETMKQIRHMIKHEAIENARIMPDCHKGNGCCIGFTSTLVEKIVPNFVGGDIGCGIVTYPLDLHKPIRPKQLDRHIRAVVPLGTCVNEDIISDKYMDKIYNLANKDGNNFVKFYLEKFKINISEQKPNYSKEWFDELCIRIKTNKEHDLKSLGTLGGGNHFLEVNKSDAGKEYITVHSGSRNLGQKICRYHQDIITNGKELDWNDFDTKVQEFTKVTKEKKKLKNYKDELRKEMMAKKHADYLIEEEAFNYYFDMIFAQKYALVNREIMIERCISYYNLDFDPEKKIESIHNYIDFNDFVLRKGAISANTNKLCLIALNMRDGILLCRGKGNEKWNNSSAHGSGRIITRQKALKNKIPIVKRLLKDFADNNIYSTSTLEDIVDEAPECYKETALIKELIEPSVEIIEHLKPILNVKG</sequence>
<evidence type="ECO:0000256" key="8">
    <source>
        <dbReference type="ARBA" id="ARBA00047746"/>
    </source>
</evidence>
<dbReference type="Pfam" id="PF01139">
    <property type="entry name" value="RtcB"/>
    <property type="match status" value="1"/>
</dbReference>
<feature type="coiled-coil region" evidence="9">
    <location>
        <begin position="235"/>
        <end position="262"/>
    </location>
</feature>
<keyword evidence="4" id="KW-0479">Metal-binding</keyword>
<evidence type="ECO:0000256" key="3">
    <source>
        <dbReference type="ARBA" id="ARBA00022598"/>
    </source>
</evidence>
<dbReference type="GO" id="GO:0170057">
    <property type="term" value="F:RNA ligase (GTP) activity"/>
    <property type="evidence" value="ECO:0007669"/>
    <property type="project" value="UniProtKB-EC"/>
</dbReference>
<keyword evidence="9" id="KW-0175">Coiled coil</keyword>
<evidence type="ECO:0000256" key="4">
    <source>
        <dbReference type="ARBA" id="ARBA00022723"/>
    </source>
</evidence>
<reference evidence="10" key="1">
    <citation type="journal article" date="2020" name="Nature">
        <title>Giant virus diversity and host interactions through global metagenomics.</title>
        <authorList>
            <person name="Schulz F."/>
            <person name="Roux S."/>
            <person name="Paez-Espino D."/>
            <person name="Jungbluth S."/>
            <person name="Walsh D.A."/>
            <person name="Denef V.J."/>
            <person name="McMahon K.D."/>
            <person name="Konstantinidis K.T."/>
            <person name="Eloe-Fadrosh E.A."/>
            <person name="Kyrpides N.C."/>
            <person name="Woyke T."/>
        </authorList>
    </citation>
    <scope>NUCLEOTIDE SEQUENCE</scope>
    <source>
        <strain evidence="10">GVMAG-M-3300001351-8</strain>
    </source>
</reference>
<dbReference type="AlphaFoldDB" id="A0A6C0EP48"/>
<evidence type="ECO:0000313" key="10">
    <source>
        <dbReference type="EMBL" id="QHT29125.1"/>
    </source>
</evidence>
<dbReference type="GO" id="GO:0006281">
    <property type="term" value="P:DNA repair"/>
    <property type="evidence" value="ECO:0007669"/>
    <property type="project" value="TreeGrafter"/>
</dbReference>
<proteinExistence type="predicted"/>
<evidence type="ECO:0000256" key="9">
    <source>
        <dbReference type="SAM" id="Coils"/>
    </source>
</evidence>
<dbReference type="Gene3D" id="3.90.1860.10">
    <property type="entry name" value="tRNA-splicing ligase RtcB"/>
    <property type="match status" value="1"/>
</dbReference>
<comment type="cofactor">
    <cofactor evidence="1">
        <name>Mn(2+)</name>
        <dbReference type="ChEBI" id="CHEBI:29035"/>
    </cofactor>
</comment>
<protein>
    <recommendedName>
        <fullName evidence="2">3'-phosphate/5'-hydroxy nucleic acid ligase</fullName>
        <ecNumber evidence="2">6.5.1.8</ecNumber>
    </recommendedName>
</protein>
<keyword evidence="3" id="KW-0436">Ligase</keyword>
<dbReference type="PANTHER" id="PTHR43749">
    <property type="entry name" value="RNA-SPLICING LIGASE RTCB"/>
    <property type="match status" value="1"/>
</dbReference>
<dbReference type="SUPFAM" id="SSF103365">
    <property type="entry name" value="Hypothetical protein PH1602"/>
    <property type="match status" value="1"/>
</dbReference>
<evidence type="ECO:0000256" key="5">
    <source>
        <dbReference type="ARBA" id="ARBA00022741"/>
    </source>
</evidence>
<keyword evidence="6" id="KW-0342">GTP-binding</keyword>
<dbReference type="PANTHER" id="PTHR43749:SF2">
    <property type="entry name" value="RNA-SPLICING LIGASE RTCB"/>
    <property type="match status" value="1"/>
</dbReference>
<keyword evidence="5" id="KW-0547">Nucleotide-binding</keyword>
<dbReference type="InterPro" id="IPR001233">
    <property type="entry name" value="RtcB"/>
</dbReference>
<dbReference type="EC" id="6.5.1.8" evidence="2"/>
<dbReference type="GO" id="GO:0042245">
    <property type="term" value="P:RNA repair"/>
    <property type="evidence" value="ECO:0007669"/>
    <property type="project" value="TreeGrafter"/>
</dbReference>
<evidence type="ECO:0000256" key="7">
    <source>
        <dbReference type="ARBA" id="ARBA00023211"/>
    </source>
</evidence>
<evidence type="ECO:0000256" key="6">
    <source>
        <dbReference type="ARBA" id="ARBA00023134"/>
    </source>
</evidence>
<evidence type="ECO:0000256" key="2">
    <source>
        <dbReference type="ARBA" id="ARBA00012726"/>
    </source>
</evidence>
<dbReference type="InterPro" id="IPR052915">
    <property type="entry name" value="RtcB-like"/>
</dbReference>
<organism evidence="10">
    <name type="scientific">viral metagenome</name>
    <dbReference type="NCBI Taxonomy" id="1070528"/>
    <lineage>
        <taxon>unclassified sequences</taxon>
        <taxon>metagenomes</taxon>
        <taxon>organismal metagenomes</taxon>
    </lineage>
</organism>
<dbReference type="EMBL" id="MN738869">
    <property type="protein sequence ID" value="QHT29125.1"/>
    <property type="molecule type" value="Genomic_DNA"/>
</dbReference>
<dbReference type="GO" id="GO:0003909">
    <property type="term" value="F:DNA ligase activity"/>
    <property type="evidence" value="ECO:0007669"/>
    <property type="project" value="TreeGrafter"/>
</dbReference>
<accession>A0A6C0EP48</accession>
<comment type="catalytic activity">
    <reaction evidence="8">
        <text>a 3'-end 3'-phospho-ribonucleotide-RNA + a 5'-end dephospho-ribonucleoside-RNA + GTP = a ribonucleotidyl-ribonucleotide-RNA + GMP + diphosphate</text>
        <dbReference type="Rhea" id="RHEA:68076"/>
        <dbReference type="Rhea" id="RHEA-COMP:10463"/>
        <dbReference type="Rhea" id="RHEA-COMP:13936"/>
        <dbReference type="Rhea" id="RHEA-COMP:17355"/>
        <dbReference type="ChEBI" id="CHEBI:33019"/>
        <dbReference type="ChEBI" id="CHEBI:37565"/>
        <dbReference type="ChEBI" id="CHEBI:58115"/>
        <dbReference type="ChEBI" id="CHEBI:83062"/>
        <dbReference type="ChEBI" id="CHEBI:138284"/>
        <dbReference type="ChEBI" id="CHEBI:173118"/>
        <dbReference type="EC" id="6.5.1.8"/>
    </reaction>
</comment>
<dbReference type="GO" id="GO:0030145">
    <property type="term" value="F:manganese ion binding"/>
    <property type="evidence" value="ECO:0007669"/>
    <property type="project" value="TreeGrafter"/>
</dbReference>
<dbReference type="InterPro" id="IPR036025">
    <property type="entry name" value="RtcB-like_sf"/>
</dbReference>
<evidence type="ECO:0000256" key="1">
    <source>
        <dbReference type="ARBA" id="ARBA00001936"/>
    </source>
</evidence>
<dbReference type="GO" id="GO:0006396">
    <property type="term" value="P:RNA processing"/>
    <property type="evidence" value="ECO:0007669"/>
    <property type="project" value="InterPro"/>
</dbReference>
<keyword evidence="7" id="KW-0464">Manganese</keyword>
<dbReference type="GO" id="GO:0005525">
    <property type="term" value="F:GTP binding"/>
    <property type="evidence" value="ECO:0007669"/>
    <property type="project" value="UniProtKB-KW"/>
</dbReference>
<name>A0A6C0EP48_9ZZZZ</name>